<dbReference type="EMBL" id="CP022957">
    <property type="protein sequence ID" value="ASV29197.1"/>
    <property type="molecule type" value="Genomic_DNA"/>
</dbReference>
<accession>A0A223V1V2</accession>
<reference evidence="1 2" key="1">
    <citation type="submission" date="2017-08" db="EMBL/GenBank/DDBJ databases">
        <title>The complete genome sequence of Maribacter sp. B1, isolated from deep-sea sediment.</title>
        <authorList>
            <person name="Wu Y.-H."/>
            <person name="Cheng H."/>
            <person name="Xu X.-W."/>
        </authorList>
    </citation>
    <scope>NUCLEOTIDE SEQUENCE [LARGE SCALE GENOMIC DNA]</scope>
    <source>
        <strain evidence="1 2">B1</strain>
    </source>
</reference>
<gene>
    <name evidence="1" type="ORF">CJ263_02575</name>
</gene>
<dbReference type="AlphaFoldDB" id="A0A223V1V2"/>
<name>A0A223V1V2_9FLAO</name>
<sequence>MLINIFKNKYTNNMKVYWLNKYFTTFLFYCFAVLLLSIDRFQQRIIGMLPGGSLEWWVGILNARYKIKERPIF</sequence>
<dbReference type="Proteomes" id="UP000215244">
    <property type="component" value="Chromosome"/>
</dbReference>
<protein>
    <submittedName>
        <fullName evidence="1">Uncharacterized protein</fullName>
    </submittedName>
</protein>
<evidence type="ECO:0000313" key="2">
    <source>
        <dbReference type="Proteomes" id="UP000215244"/>
    </source>
</evidence>
<evidence type="ECO:0000313" key="1">
    <source>
        <dbReference type="EMBL" id="ASV29197.1"/>
    </source>
</evidence>
<organism evidence="1 2">
    <name type="scientific">Maribacter cobaltidurans</name>
    <dbReference type="NCBI Taxonomy" id="1178778"/>
    <lineage>
        <taxon>Bacteria</taxon>
        <taxon>Pseudomonadati</taxon>
        <taxon>Bacteroidota</taxon>
        <taxon>Flavobacteriia</taxon>
        <taxon>Flavobacteriales</taxon>
        <taxon>Flavobacteriaceae</taxon>
        <taxon>Maribacter</taxon>
    </lineage>
</organism>
<keyword evidence="2" id="KW-1185">Reference proteome</keyword>
<dbReference type="KEGG" id="marb:CJ263_02575"/>
<proteinExistence type="predicted"/>